<protein>
    <submittedName>
        <fullName evidence="1">Uncharacterized protein</fullName>
    </submittedName>
</protein>
<keyword evidence="2" id="KW-1185">Reference proteome</keyword>
<reference evidence="1 2" key="1">
    <citation type="submission" date="2016-09" db="EMBL/GenBank/DDBJ databases">
        <title>Complete genome sequence of Deltia acidovorans CM13 isolated from murine proximal colonic tissue.</title>
        <authorList>
            <person name="Saffarian A."/>
        </authorList>
    </citation>
    <scope>NUCLEOTIDE SEQUENCE [LARGE SCALE GENOMIC DNA]</scope>
    <source>
        <strain evidence="1 2">CM13</strain>
    </source>
</reference>
<dbReference type="Proteomes" id="UP000095607">
    <property type="component" value="Chromosome"/>
</dbReference>
<dbReference type="RefSeq" id="WP_070080593.1">
    <property type="nucleotide sequence ID" value="NZ_CBCSDN010000064.1"/>
</dbReference>
<proteinExistence type="predicted"/>
<dbReference type="EMBL" id="CP017420">
    <property type="protein sequence ID" value="AOV02389.1"/>
    <property type="molecule type" value="Genomic_DNA"/>
</dbReference>
<gene>
    <name evidence="1" type="ORF">BI380_14110</name>
</gene>
<accession>A0ABM6E531</accession>
<evidence type="ECO:0000313" key="1">
    <source>
        <dbReference type="EMBL" id="AOV02389.1"/>
    </source>
</evidence>
<sequence length="88" mass="10066">MQDDLITVRRTDLVTAMYNAYVYGFVAAAVEAQEAPPIQSKENPIDEDVEIELISFFRKLHSMTKPKKPRIDGSFKIPSFQDAIYKNN</sequence>
<organism evidence="1 2">
    <name type="scientific">Delftia tsuruhatensis</name>
    <dbReference type="NCBI Taxonomy" id="180282"/>
    <lineage>
        <taxon>Bacteria</taxon>
        <taxon>Pseudomonadati</taxon>
        <taxon>Pseudomonadota</taxon>
        <taxon>Betaproteobacteria</taxon>
        <taxon>Burkholderiales</taxon>
        <taxon>Comamonadaceae</taxon>
        <taxon>Delftia</taxon>
    </lineage>
</organism>
<evidence type="ECO:0000313" key="2">
    <source>
        <dbReference type="Proteomes" id="UP000095607"/>
    </source>
</evidence>
<name>A0ABM6E531_9BURK</name>